<dbReference type="Proteomes" id="UP000051494">
    <property type="component" value="Unassembled WGS sequence"/>
</dbReference>
<reference evidence="1" key="1">
    <citation type="submission" date="2015-09" db="EMBL/GenBank/DDBJ databases">
        <title>Draft Genome Sequences of Two Novel Amoeba-resistant Intranuclear Bacteria, Candidatus Berkiella cookevillensis and Candidatus Berkiella aquae.</title>
        <authorList>
            <person name="Mehari Y.T."/>
            <person name="Arivett B.A."/>
            <person name="Farone A.L."/>
            <person name="Gunderson J.H."/>
            <person name="Farone M.B."/>
        </authorList>
    </citation>
    <scope>NUCLEOTIDE SEQUENCE [LARGE SCALE GENOMIC DNA]</scope>
    <source>
        <strain evidence="1">CC99</strain>
    </source>
</reference>
<comment type="caution">
    <text evidence="1">The sequence shown here is derived from an EMBL/GenBank/DDBJ whole genome shotgun (WGS) entry which is preliminary data.</text>
</comment>
<gene>
    <name evidence="1" type="ORF">CC99x_00958</name>
    <name evidence="2" type="ORF">CC99x_010430</name>
</gene>
<dbReference type="EMBL" id="LKHV02000001">
    <property type="protein sequence ID" value="MCS5709321.1"/>
    <property type="molecule type" value="Genomic_DNA"/>
</dbReference>
<evidence type="ECO:0000313" key="2">
    <source>
        <dbReference type="EMBL" id="MCS5709321.1"/>
    </source>
</evidence>
<accession>A0A0Q9YP16</accession>
<reference evidence="2" key="3">
    <citation type="submission" date="2021-06" db="EMBL/GenBank/DDBJ databases">
        <title>Genomic Description and Analysis of Intracellular Bacteria, Candidatus Berkiella cookevillensis and Candidatus Berkiella aquae.</title>
        <authorList>
            <person name="Kidane D.T."/>
            <person name="Mehari Y.T."/>
            <person name="Rice F.C."/>
            <person name="Arivett B.A."/>
            <person name="Farone A.L."/>
            <person name="Berk S.G."/>
            <person name="Farone M.B."/>
        </authorList>
    </citation>
    <scope>NUCLEOTIDE SEQUENCE</scope>
    <source>
        <strain evidence="2">CC99</strain>
    </source>
</reference>
<sequence length="386" mass="43393">MLAKNLAEKIELIQQCIISGELDFANMQWVAGSFKQVCQLEDDALGLACIREKITSAKQALIKEAFLLDFMRSIGLPAIQFHSKPFKIATGQYAVILDWVSDAVLIDVKDFESAQNKLFSLAFGVTIPHGEGWVLQKNKIEEEVKAKLIDDESAFGKAQLFAERLHNKLLDILNVSEEKRIMISDLQLMVTQEGEVFIIDPVDVVEIENINSGSLNNWQYKSIYDDTVLDNVDFIKQLHDGKNMLKRSIAWCASIMAAASVSELLEIVLNMQPSERAPARKPTSLLKGLMGRNMLEKRNKEMRSQSSLRQSAHVIPSRLDSVRPFAELNIGQMSEESAIVDLNSSSDHIVPLIFSSLHIDNASDQENYPPIHNSVYEAKNRTSFRD</sequence>
<evidence type="ECO:0000313" key="1">
    <source>
        <dbReference type="EMBL" id="KRG18970.1"/>
    </source>
</evidence>
<keyword evidence="3" id="KW-1185">Reference proteome</keyword>
<reference evidence="2" key="2">
    <citation type="journal article" date="2016" name="Genome Announc.">
        <title>Draft Genome Sequences of Two Novel Amoeba-Resistant Intranuclear Bacteria, 'Candidatus Berkiella cookevillensis' and 'Candidatus Berkiella aquae'.</title>
        <authorList>
            <person name="Mehari Y.T."/>
            <person name="Arivett B.A."/>
            <person name="Farone A.L."/>
            <person name="Gunderson J.H."/>
            <person name="Farone M.B."/>
        </authorList>
    </citation>
    <scope>NUCLEOTIDE SEQUENCE</scope>
    <source>
        <strain evidence="2">CC99</strain>
    </source>
</reference>
<proteinExistence type="predicted"/>
<dbReference type="RefSeq" id="WP_057624087.1">
    <property type="nucleotide sequence ID" value="NZ_LKHV02000001.1"/>
</dbReference>
<protein>
    <submittedName>
        <fullName evidence="1">Uncharacterized protein</fullName>
    </submittedName>
</protein>
<evidence type="ECO:0000313" key="3">
    <source>
        <dbReference type="Proteomes" id="UP000051494"/>
    </source>
</evidence>
<dbReference type="AlphaFoldDB" id="A0A0Q9YP16"/>
<dbReference type="EMBL" id="LKHV01000004">
    <property type="protein sequence ID" value="KRG18970.1"/>
    <property type="molecule type" value="Genomic_DNA"/>
</dbReference>
<organism evidence="1">
    <name type="scientific">Candidatus Berkiella cookevillensis</name>
    <dbReference type="NCBI Taxonomy" id="437022"/>
    <lineage>
        <taxon>Bacteria</taxon>
        <taxon>Pseudomonadati</taxon>
        <taxon>Pseudomonadota</taxon>
        <taxon>Gammaproteobacteria</taxon>
        <taxon>Candidatus Berkiellales</taxon>
        <taxon>Candidatus Berkiellaceae</taxon>
        <taxon>Candidatus Berkiella</taxon>
    </lineage>
</organism>
<name>A0A0Q9YP16_9GAMM</name>